<dbReference type="InterPro" id="IPR001647">
    <property type="entry name" value="HTH_TetR"/>
</dbReference>
<protein>
    <submittedName>
        <fullName evidence="6">DNA-binding transcriptional regulator, AcrR family</fullName>
    </submittedName>
</protein>
<dbReference type="Proteomes" id="UP000219612">
    <property type="component" value="Unassembled WGS sequence"/>
</dbReference>
<dbReference type="PANTHER" id="PTHR30055">
    <property type="entry name" value="HTH-TYPE TRANSCRIPTIONAL REGULATOR RUTR"/>
    <property type="match status" value="1"/>
</dbReference>
<dbReference type="InterPro" id="IPR050109">
    <property type="entry name" value="HTH-type_TetR-like_transc_reg"/>
</dbReference>
<evidence type="ECO:0000256" key="3">
    <source>
        <dbReference type="ARBA" id="ARBA00023163"/>
    </source>
</evidence>
<dbReference type="InterPro" id="IPR009057">
    <property type="entry name" value="Homeodomain-like_sf"/>
</dbReference>
<accession>A0A285JZH4</accession>
<dbReference type="AlphaFoldDB" id="A0A285JZH4"/>
<dbReference type="InterPro" id="IPR036271">
    <property type="entry name" value="Tet_transcr_reg_TetR-rel_C_sf"/>
</dbReference>
<feature type="domain" description="HTH tetR-type" evidence="5">
    <location>
        <begin position="11"/>
        <end position="69"/>
    </location>
</feature>
<dbReference type="Pfam" id="PF00440">
    <property type="entry name" value="TetR_N"/>
    <property type="match status" value="1"/>
</dbReference>
<dbReference type="SUPFAM" id="SSF48498">
    <property type="entry name" value="Tetracyclin repressor-like, C-terminal domain"/>
    <property type="match status" value="1"/>
</dbReference>
<evidence type="ECO:0000256" key="4">
    <source>
        <dbReference type="PROSITE-ProRule" id="PRU00335"/>
    </source>
</evidence>
<evidence type="ECO:0000313" key="6">
    <source>
        <dbReference type="EMBL" id="SNY65473.1"/>
    </source>
</evidence>
<evidence type="ECO:0000256" key="2">
    <source>
        <dbReference type="ARBA" id="ARBA00023125"/>
    </source>
</evidence>
<evidence type="ECO:0000259" key="5">
    <source>
        <dbReference type="PROSITE" id="PS50977"/>
    </source>
</evidence>
<dbReference type="RefSeq" id="WP_097327323.1">
    <property type="nucleotide sequence ID" value="NZ_OBDY01000028.1"/>
</dbReference>
<dbReference type="GO" id="GO:0003700">
    <property type="term" value="F:DNA-binding transcription factor activity"/>
    <property type="evidence" value="ECO:0007669"/>
    <property type="project" value="TreeGrafter"/>
</dbReference>
<dbReference type="EMBL" id="OBDY01000028">
    <property type="protein sequence ID" value="SNY65473.1"/>
    <property type="molecule type" value="Genomic_DNA"/>
</dbReference>
<dbReference type="OrthoDB" id="9795011at2"/>
<dbReference type="PROSITE" id="PS50977">
    <property type="entry name" value="HTH_TETR_2"/>
    <property type="match status" value="1"/>
</dbReference>
<reference evidence="6 7" key="1">
    <citation type="submission" date="2017-09" db="EMBL/GenBank/DDBJ databases">
        <authorList>
            <person name="Ehlers B."/>
            <person name="Leendertz F.H."/>
        </authorList>
    </citation>
    <scope>NUCLEOTIDE SEQUENCE [LARGE SCALE GENOMIC DNA]</scope>
    <source>
        <strain evidence="6 7">CGMCC 4.6857</strain>
    </source>
</reference>
<keyword evidence="2 4" id="KW-0238">DNA-binding</keyword>
<dbReference type="Gene3D" id="1.10.357.10">
    <property type="entry name" value="Tetracycline Repressor, domain 2"/>
    <property type="match status" value="1"/>
</dbReference>
<organism evidence="6 7">
    <name type="scientific">Paractinoplanes atraurantiacus</name>
    <dbReference type="NCBI Taxonomy" id="1036182"/>
    <lineage>
        <taxon>Bacteria</taxon>
        <taxon>Bacillati</taxon>
        <taxon>Actinomycetota</taxon>
        <taxon>Actinomycetes</taxon>
        <taxon>Micromonosporales</taxon>
        <taxon>Micromonosporaceae</taxon>
        <taxon>Paractinoplanes</taxon>
    </lineage>
</organism>
<evidence type="ECO:0000313" key="7">
    <source>
        <dbReference type="Proteomes" id="UP000219612"/>
    </source>
</evidence>
<sequence length="201" mass="22166">MAISERARKAALNDTAILAAARDVFIADKRAPISEVAERAGVGISALYRRYPSKEELLRVLCHDGLKTFIAAVEDAAAEPDGWTAFENFLRTVVIADVHSLTVHLAGTFTPTEEMDDDAARANDLAAVLFERARPSLRSGFVMADVTMLLEMCAAVRIPDAERTRELRERYLTVLLDGIRAGADLPGPTPTDEELGWRWRQ</sequence>
<evidence type="ECO:0000256" key="1">
    <source>
        <dbReference type="ARBA" id="ARBA00023015"/>
    </source>
</evidence>
<dbReference type="SUPFAM" id="SSF46689">
    <property type="entry name" value="Homeodomain-like"/>
    <property type="match status" value="1"/>
</dbReference>
<keyword evidence="3" id="KW-0804">Transcription</keyword>
<name>A0A285JZH4_9ACTN</name>
<gene>
    <name evidence="6" type="ORF">SAMN05421748_12857</name>
</gene>
<proteinExistence type="predicted"/>
<dbReference type="PANTHER" id="PTHR30055:SF234">
    <property type="entry name" value="HTH-TYPE TRANSCRIPTIONAL REGULATOR BETI"/>
    <property type="match status" value="1"/>
</dbReference>
<keyword evidence="1" id="KW-0805">Transcription regulation</keyword>
<feature type="DNA-binding region" description="H-T-H motif" evidence="4">
    <location>
        <begin position="32"/>
        <end position="51"/>
    </location>
</feature>
<dbReference type="GO" id="GO:0000976">
    <property type="term" value="F:transcription cis-regulatory region binding"/>
    <property type="evidence" value="ECO:0007669"/>
    <property type="project" value="TreeGrafter"/>
</dbReference>
<keyword evidence="7" id="KW-1185">Reference proteome</keyword>